<dbReference type="STRING" id="1246637.MTBBW1_1930003"/>
<evidence type="ECO:0000256" key="4">
    <source>
        <dbReference type="ARBA" id="ARBA00023125"/>
    </source>
</evidence>
<gene>
    <name evidence="7" type="ORF">MTBBW1_1930003</name>
</gene>
<dbReference type="Pfam" id="PF02954">
    <property type="entry name" value="HTH_8"/>
    <property type="match status" value="1"/>
</dbReference>
<dbReference type="GO" id="GO:0005524">
    <property type="term" value="F:ATP binding"/>
    <property type="evidence" value="ECO:0007669"/>
    <property type="project" value="UniProtKB-KW"/>
</dbReference>
<keyword evidence="5" id="KW-0804">Transcription</keyword>
<keyword evidence="2" id="KW-0067">ATP-binding</keyword>
<dbReference type="PROSITE" id="PS00688">
    <property type="entry name" value="SIGMA54_INTERACT_3"/>
    <property type="match status" value="1"/>
</dbReference>
<proteinExistence type="predicted"/>
<dbReference type="AlphaFoldDB" id="A0A1W1HB98"/>
<keyword evidence="8" id="KW-1185">Reference proteome</keyword>
<evidence type="ECO:0000256" key="3">
    <source>
        <dbReference type="ARBA" id="ARBA00023015"/>
    </source>
</evidence>
<evidence type="ECO:0000313" key="7">
    <source>
        <dbReference type="EMBL" id="SLM29665.1"/>
    </source>
</evidence>
<dbReference type="InterPro" id="IPR002197">
    <property type="entry name" value="HTH_Fis"/>
</dbReference>
<dbReference type="InterPro" id="IPR002078">
    <property type="entry name" value="Sigma_54_int"/>
</dbReference>
<feature type="domain" description="Sigma-54 factor interaction" evidence="6">
    <location>
        <begin position="9"/>
        <end position="36"/>
    </location>
</feature>
<reference evidence="7 8" key="1">
    <citation type="submission" date="2017-03" db="EMBL/GenBank/DDBJ databases">
        <authorList>
            <person name="Afonso C.L."/>
            <person name="Miller P.J."/>
            <person name="Scott M.A."/>
            <person name="Spackman E."/>
            <person name="Goraichik I."/>
            <person name="Dimitrov K.M."/>
            <person name="Suarez D.L."/>
            <person name="Swayne D.E."/>
        </authorList>
    </citation>
    <scope>NUCLEOTIDE SEQUENCE [LARGE SCALE GENOMIC DNA]</scope>
    <source>
        <strain evidence="7">PRJEB14757</strain>
    </source>
</reference>
<organism evidence="7 8">
    <name type="scientific">Desulfamplus magnetovallimortis</name>
    <dbReference type="NCBI Taxonomy" id="1246637"/>
    <lineage>
        <taxon>Bacteria</taxon>
        <taxon>Pseudomonadati</taxon>
        <taxon>Thermodesulfobacteriota</taxon>
        <taxon>Desulfobacteria</taxon>
        <taxon>Desulfobacterales</taxon>
        <taxon>Desulfobacteraceae</taxon>
        <taxon>Desulfamplus</taxon>
    </lineage>
</organism>
<dbReference type="GO" id="GO:0043565">
    <property type="term" value="F:sequence-specific DNA binding"/>
    <property type="evidence" value="ECO:0007669"/>
    <property type="project" value="InterPro"/>
</dbReference>
<dbReference type="SUPFAM" id="SSF46689">
    <property type="entry name" value="Homeodomain-like"/>
    <property type="match status" value="1"/>
</dbReference>
<keyword evidence="4" id="KW-0238">DNA-binding</keyword>
<dbReference type="Pfam" id="PF25601">
    <property type="entry name" value="AAA_lid_14"/>
    <property type="match status" value="1"/>
</dbReference>
<dbReference type="PANTHER" id="PTHR32071">
    <property type="entry name" value="TRANSCRIPTIONAL REGULATORY PROTEIN"/>
    <property type="match status" value="1"/>
</dbReference>
<evidence type="ECO:0000313" key="8">
    <source>
        <dbReference type="Proteomes" id="UP000191931"/>
    </source>
</evidence>
<name>A0A1W1HB98_9BACT</name>
<dbReference type="Gene3D" id="1.10.10.60">
    <property type="entry name" value="Homeodomain-like"/>
    <property type="match status" value="1"/>
</dbReference>
<dbReference type="InterPro" id="IPR058031">
    <property type="entry name" value="AAA_lid_NorR"/>
</dbReference>
<evidence type="ECO:0000256" key="2">
    <source>
        <dbReference type="ARBA" id="ARBA00022840"/>
    </source>
</evidence>
<evidence type="ECO:0000256" key="5">
    <source>
        <dbReference type="ARBA" id="ARBA00023163"/>
    </source>
</evidence>
<dbReference type="PROSITE" id="PS50045">
    <property type="entry name" value="SIGMA54_INTERACT_4"/>
    <property type="match status" value="1"/>
</dbReference>
<dbReference type="InterPro" id="IPR025944">
    <property type="entry name" value="Sigma_54_int_dom_CS"/>
</dbReference>
<sequence length="170" mass="19047">MFSPDQDRAETLEKMKEYTWPGNVRELENMVERAVILSPDEYLKLDHFLPKKSTRRIISDTSKEDMEALIDKKIQAVLDSYFHGNQTHIKNVQSNVDIEPFSSHGQISIPSASGQIKPLDETIKESIQAALATTRGRVHGPDGAAQLLGLNPSTLCNKMRKLGIDKSKLC</sequence>
<evidence type="ECO:0000259" key="6">
    <source>
        <dbReference type="PROSITE" id="PS50045"/>
    </source>
</evidence>
<keyword evidence="1" id="KW-0547">Nucleotide-binding</keyword>
<dbReference type="InterPro" id="IPR009057">
    <property type="entry name" value="Homeodomain-like_sf"/>
</dbReference>
<dbReference type="EMBL" id="FWEV01000105">
    <property type="protein sequence ID" value="SLM29665.1"/>
    <property type="molecule type" value="Genomic_DNA"/>
</dbReference>
<dbReference type="PANTHER" id="PTHR32071:SF117">
    <property type="entry name" value="PTS-DEPENDENT DIHYDROXYACETONE KINASE OPERON REGULATORY PROTEIN-RELATED"/>
    <property type="match status" value="1"/>
</dbReference>
<dbReference type="Gene3D" id="1.10.8.60">
    <property type="match status" value="1"/>
</dbReference>
<dbReference type="GO" id="GO:0006355">
    <property type="term" value="P:regulation of DNA-templated transcription"/>
    <property type="evidence" value="ECO:0007669"/>
    <property type="project" value="InterPro"/>
</dbReference>
<dbReference type="Proteomes" id="UP000191931">
    <property type="component" value="Unassembled WGS sequence"/>
</dbReference>
<protein>
    <recommendedName>
        <fullName evidence="6">Sigma-54 factor interaction domain-containing protein</fullName>
    </recommendedName>
</protein>
<evidence type="ECO:0000256" key="1">
    <source>
        <dbReference type="ARBA" id="ARBA00022741"/>
    </source>
</evidence>
<accession>A0A1W1HB98</accession>
<keyword evidence="3" id="KW-0805">Transcription regulation</keyword>